<evidence type="ECO:0000256" key="1">
    <source>
        <dbReference type="SAM" id="Phobius"/>
    </source>
</evidence>
<keyword evidence="1" id="KW-0812">Transmembrane</keyword>
<proteinExistence type="predicted"/>
<reference evidence="2 3" key="1">
    <citation type="journal article" date="2022" name="Front. Cell. Infect. Microbiol.">
        <title>The Genomes of Two Strains of Taenia crassiceps the Animal Model for the Study of Human Cysticercosis.</title>
        <authorList>
            <person name="Bobes R.J."/>
            <person name="Estrada K."/>
            <person name="Rios-Valencia D.G."/>
            <person name="Calderon-Gallegos A."/>
            <person name="de la Torre P."/>
            <person name="Carrero J.C."/>
            <person name="Sanchez-Flores A."/>
            <person name="Laclette J.P."/>
        </authorList>
    </citation>
    <scope>NUCLEOTIDE SEQUENCE [LARGE SCALE GENOMIC DNA]</scope>
    <source>
        <strain evidence="2">WFUcys</strain>
    </source>
</reference>
<dbReference type="Proteomes" id="UP001651158">
    <property type="component" value="Unassembled WGS sequence"/>
</dbReference>
<evidence type="ECO:0000313" key="3">
    <source>
        <dbReference type="Proteomes" id="UP001651158"/>
    </source>
</evidence>
<accession>A0ABR4Q2P6</accession>
<feature type="transmembrane region" description="Helical" evidence="1">
    <location>
        <begin position="55"/>
        <end position="75"/>
    </location>
</feature>
<gene>
    <name evidence="2" type="ORF">TcWFU_004857</name>
</gene>
<name>A0ABR4Q2P6_9CEST</name>
<dbReference type="EMBL" id="JAKROA010000015">
    <property type="protein sequence ID" value="KAL5103904.1"/>
    <property type="molecule type" value="Genomic_DNA"/>
</dbReference>
<comment type="caution">
    <text evidence="2">The sequence shown here is derived from an EMBL/GenBank/DDBJ whole genome shotgun (WGS) entry which is preliminary data.</text>
</comment>
<keyword evidence="1" id="KW-1133">Transmembrane helix</keyword>
<evidence type="ECO:0000313" key="2">
    <source>
        <dbReference type="EMBL" id="KAL5103904.1"/>
    </source>
</evidence>
<protein>
    <submittedName>
        <fullName evidence="2">Uncharacterized protein</fullName>
    </submittedName>
</protein>
<sequence length="129" mass="14648">MEYTEHEVESILIAVMHHCIHGFPLSLTLAIALALARPMPLSLPSATASLFPFSFPFPIPFPMPYPFIFAFALALRESLTPIMQQVVVTHLHREQQCRAPRPRAVMHVAVEAAQSRQWYSMSVYLFPPF</sequence>
<keyword evidence="1" id="KW-0472">Membrane</keyword>
<organism evidence="2 3">
    <name type="scientific">Taenia crassiceps</name>
    <dbReference type="NCBI Taxonomy" id="6207"/>
    <lineage>
        <taxon>Eukaryota</taxon>
        <taxon>Metazoa</taxon>
        <taxon>Spiralia</taxon>
        <taxon>Lophotrochozoa</taxon>
        <taxon>Platyhelminthes</taxon>
        <taxon>Cestoda</taxon>
        <taxon>Eucestoda</taxon>
        <taxon>Cyclophyllidea</taxon>
        <taxon>Taeniidae</taxon>
        <taxon>Taenia</taxon>
    </lineage>
</organism>
<feature type="transmembrane region" description="Helical" evidence="1">
    <location>
        <begin position="12"/>
        <end position="35"/>
    </location>
</feature>
<keyword evidence="3" id="KW-1185">Reference proteome</keyword>